<dbReference type="EMBL" id="AQQO01000047">
    <property type="protein sequence ID" value="EON89006.1"/>
    <property type="molecule type" value="Genomic_DNA"/>
</dbReference>
<dbReference type="HOGENOM" id="CLU_2684677_0_0_6"/>
<accession>R8ARQ6</accession>
<name>R8ARQ6_PLESH</name>
<proteinExistence type="predicted"/>
<evidence type="ECO:0000313" key="1">
    <source>
        <dbReference type="EMBL" id="EON89006.1"/>
    </source>
</evidence>
<keyword evidence="2" id="KW-1185">Reference proteome</keyword>
<reference evidence="1 2" key="1">
    <citation type="journal article" date="2013" name="Genome Announc.">
        <title>Genome Sequence of Plesiomonas shigelloides Strain 302-73 (Serotype O1).</title>
        <authorList>
            <person name="Pique N."/>
            <person name="Aquilini E."/>
            <person name="Alioto T."/>
            <person name="Minana-Galbis D."/>
            <person name="Tomas J.M."/>
        </authorList>
    </citation>
    <scope>NUCLEOTIDE SEQUENCE [LARGE SCALE GENOMIC DNA]</scope>
    <source>
        <strain evidence="1 2">302-73</strain>
    </source>
</reference>
<protein>
    <submittedName>
        <fullName evidence="1">Uncharacterized protein</fullName>
    </submittedName>
</protein>
<dbReference type="AlphaFoldDB" id="R8ARQ6"/>
<sequence>MYEVEIDVPKNAYVTHVGRSWLFDKLVCIAAVVKMTQERKIAIKPALPLCCCIACIRVSNKMNPFHLLSSIALI</sequence>
<comment type="caution">
    <text evidence="1">The sequence shown here is derived from an EMBL/GenBank/DDBJ whole genome shotgun (WGS) entry which is preliminary data.</text>
</comment>
<dbReference type="Proteomes" id="UP000014012">
    <property type="component" value="Unassembled WGS sequence"/>
</dbReference>
<gene>
    <name evidence="1" type="ORF">PLESHI_07660</name>
</gene>
<evidence type="ECO:0000313" key="2">
    <source>
        <dbReference type="Proteomes" id="UP000014012"/>
    </source>
</evidence>
<organism evidence="1 2">
    <name type="scientific">Plesiomonas shigelloides 302-73</name>
    <dbReference type="NCBI Taxonomy" id="1315976"/>
    <lineage>
        <taxon>Bacteria</taxon>
        <taxon>Pseudomonadati</taxon>
        <taxon>Pseudomonadota</taxon>
        <taxon>Gammaproteobacteria</taxon>
        <taxon>Enterobacterales</taxon>
        <taxon>Enterobacteriaceae</taxon>
        <taxon>Plesiomonas</taxon>
    </lineage>
</organism>